<accession>A0ACD3AJC6</accession>
<name>A0ACD3AJC6_9AGAR</name>
<reference evidence="1 2" key="1">
    <citation type="journal article" date="2019" name="Nat. Ecol. Evol.">
        <title>Megaphylogeny resolves global patterns of mushroom evolution.</title>
        <authorList>
            <person name="Varga T."/>
            <person name="Krizsan K."/>
            <person name="Foldi C."/>
            <person name="Dima B."/>
            <person name="Sanchez-Garcia M."/>
            <person name="Sanchez-Ramirez S."/>
            <person name="Szollosi G.J."/>
            <person name="Szarkandi J.G."/>
            <person name="Papp V."/>
            <person name="Albert L."/>
            <person name="Andreopoulos W."/>
            <person name="Angelini C."/>
            <person name="Antonin V."/>
            <person name="Barry K.W."/>
            <person name="Bougher N.L."/>
            <person name="Buchanan P."/>
            <person name="Buyck B."/>
            <person name="Bense V."/>
            <person name="Catcheside P."/>
            <person name="Chovatia M."/>
            <person name="Cooper J."/>
            <person name="Damon W."/>
            <person name="Desjardin D."/>
            <person name="Finy P."/>
            <person name="Geml J."/>
            <person name="Haridas S."/>
            <person name="Hughes K."/>
            <person name="Justo A."/>
            <person name="Karasinski D."/>
            <person name="Kautmanova I."/>
            <person name="Kiss B."/>
            <person name="Kocsube S."/>
            <person name="Kotiranta H."/>
            <person name="LaButti K.M."/>
            <person name="Lechner B.E."/>
            <person name="Liimatainen K."/>
            <person name="Lipzen A."/>
            <person name="Lukacs Z."/>
            <person name="Mihaltcheva S."/>
            <person name="Morgado L.N."/>
            <person name="Niskanen T."/>
            <person name="Noordeloos M.E."/>
            <person name="Ohm R.A."/>
            <person name="Ortiz-Santana B."/>
            <person name="Ovrebo C."/>
            <person name="Racz N."/>
            <person name="Riley R."/>
            <person name="Savchenko A."/>
            <person name="Shiryaev A."/>
            <person name="Soop K."/>
            <person name="Spirin V."/>
            <person name="Szebenyi C."/>
            <person name="Tomsovsky M."/>
            <person name="Tulloss R.E."/>
            <person name="Uehling J."/>
            <person name="Grigoriev I.V."/>
            <person name="Vagvolgyi C."/>
            <person name="Papp T."/>
            <person name="Martin F.M."/>
            <person name="Miettinen O."/>
            <person name="Hibbett D.S."/>
            <person name="Nagy L.G."/>
        </authorList>
    </citation>
    <scope>NUCLEOTIDE SEQUENCE [LARGE SCALE GENOMIC DNA]</scope>
    <source>
        <strain evidence="1 2">NL-1719</strain>
    </source>
</reference>
<sequence>MAPLPPELIQEIIEIYVEGSLTRAASIAGVCRDFNDCVRPVLSRTLMYYQTEPLWQWPVPVHELPQWLEKNGKYCPGIINLAVWVNTSANDLTTLLPSLSTLRLLSLSINLYELFNRRKFLKHEAQNDVFRTITHLDVIHSILGWEDIEGIAFFPCLTHLCLPELMSHPSYRSDILRALRDCKQLRVLVIIAGSFVPDQDIRVVRANRLFNRDGDDPRIVELEREYVDDWEKGATGKKDMWALADEIVERRLVDRRDKEKRNIF</sequence>
<proteinExistence type="predicted"/>
<evidence type="ECO:0000313" key="1">
    <source>
        <dbReference type="EMBL" id="TFK65826.1"/>
    </source>
</evidence>
<keyword evidence="2" id="KW-1185">Reference proteome</keyword>
<protein>
    <submittedName>
        <fullName evidence="1">Uncharacterized protein</fullName>
    </submittedName>
</protein>
<gene>
    <name evidence="1" type="ORF">BDN72DRAFT_962262</name>
</gene>
<evidence type="ECO:0000313" key="2">
    <source>
        <dbReference type="Proteomes" id="UP000308600"/>
    </source>
</evidence>
<organism evidence="1 2">
    <name type="scientific">Pluteus cervinus</name>
    <dbReference type="NCBI Taxonomy" id="181527"/>
    <lineage>
        <taxon>Eukaryota</taxon>
        <taxon>Fungi</taxon>
        <taxon>Dikarya</taxon>
        <taxon>Basidiomycota</taxon>
        <taxon>Agaricomycotina</taxon>
        <taxon>Agaricomycetes</taxon>
        <taxon>Agaricomycetidae</taxon>
        <taxon>Agaricales</taxon>
        <taxon>Pluteineae</taxon>
        <taxon>Pluteaceae</taxon>
        <taxon>Pluteus</taxon>
    </lineage>
</organism>
<dbReference type="EMBL" id="ML208425">
    <property type="protein sequence ID" value="TFK65826.1"/>
    <property type="molecule type" value="Genomic_DNA"/>
</dbReference>
<dbReference type="Proteomes" id="UP000308600">
    <property type="component" value="Unassembled WGS sequence"/>
</dbReference>